<protein>
    <submittedName>
        <fullName evidence="2">Uncharacterized protein</fullName>
    </submittedName>
</protein>
<dbReference type="EMBL" id="JAAOIW010000011">
    <property type="protein sequence ID" value="NHN33361.1"/>
    <property type="molecule type" value="Genomic_DNA"/>
</dbReference>
<accession>A0ABX0JDM2</accession>
<reference evidence="2" key="1">
    <citation type="submission" date="2020-03" db="EMBL/GenBank/DDBJ databases">
        <title>Draft sequencing of Paenibacilllus sp. S3N08.</title>
        <authorList>
            <person name="Kim D.-U."/>
        </authorList>
    </citation>
    <scope>NUCLEOTIDE SEQUENCE</scope>
    <source>
        <strain evidence="2">S3N08</strain>
    </source>
</reference>
<organism evidence="2 3">
    <name type="scientific">Paenibacillus agricola</name>
    <dbReference type="NCBI Taxonomy" id="2716264"/>
    <lineage>
        <taxon>Bacteria</taxon>
        <taxon>Bacillati</taxon>
        <taxon>Bacillota</taxon>
        <taxon>Bacilli</taxon>
        <taxon>Bacillales</taxon>
        <taxon>Paenibacillaceae</taxon>
        <taxon>Paenibacillus</taxon>
    </lineage>
</organism>
<gene>
    <name evidence="2" type="ORF">G9U52_26470</name>
</gene>
<feature type="region of interest" description="Disordered" evidence="1">
    <location>
        <begin position="1"/>
        <end position="24"/>
    </location>
</feature>
<dbReference type="RefSeq" id="WP_166153657.1">
    <property type="nucleotide sequence ID" value="NZ_JAAOIW010000011.1"/>
</dbReference>
<dbReference type="Pfam" id="PF13814">
    <property type="entry name" value="Replic_Relax"/>
    <property type="match status" value="1"/>
</dbReference>
<evidence type="ECO:0000313" key="2">
    <source>
        <dbReference type="EMBL" id="NHN33361.1"/>
    </source>
</evidence>
<comment type="caution">
    <text evidence="2">The sequence shown here is derived from an EMBL/GenBank/DDBJ whole genome shotgun (WGS) entry which is preliminary data.</text>
</comment>
<dbReference type="Proteomes" id="UP001165962">
    <property type="component" value="Unassembled WGS sequence"/>
</dbReference>
<sequence>MSEVRHIISNDYDPTDFIPPDHHEDGSVDIFKDYLDEEDEADGDELEFDREDGSLNKIETVKGDGTVEKSGRKKRWINGKSSRLKNGFVEDKVIKLAINNSNKMAILRCLYTHRQLDMFQIGRVATPHMHKKSVGNLLAEMYAQQLLNRDNLLKASRAKGDEKKYHYRLAKLGLYIIATFDLHALWNYEHPTLPKQHYLLRNLAVGSQQAHHFETQEFMSRLLYNLTQKGIYFPHSDWRRYPIQDLRVTGKITPYRPDWFIFKPNPFYSELVKNRRTTECPLNIPVESRQAAEKDILKEHYTGFLSIECDLKTEDSREIEDKCKKFLYSLDYYPHNNMAFFSVNGWYENDVLLPAPKNHTQMRARNTKKIIIRHMEEELIFDKTQVLHGDEVTCLTSSEFFIENNGNMLHGYPRAQDFAMYVNATPHTLEKESVFFTDELKKIILNPPLPIMPDEVIRIRNFGVAETHMIFLAKLGWVNPIAKALKMQKWIDEGNQKAKVVLVYPNAEELDSEVHFTDPPFYYVNWEEVCRSGIWGHYKKPVYRKIRNINTLTWEDVDQ</sequence>
<keyword evidence="3" id="KW-1185">Reference proteome</keyword>
<proteinExistence type="predicted"/>
<name>A0ABX0JDM2_9BACL</name>
<dbReference type="InterPro" id="IPR025855">
    <property type="entry name" value="Replic_Relax"/>
</dbReference>
<evidence type="ECO:0000256" key="1">
    <source>
        <dbReference type="SAM" id="MobiDB-lite"/>
    </source>
</evidence>
<evidence type="ECO:0000313" key="3">
    <source>
        <dbReference type="Proteomes" id="UP001165962"/>
    </source>
</evidence>